<dbReference type="RefSeq" id="WP_348789194.1">
    <property type="nucleotide sequence ID" value="NZ_CP157390.1"/>
</dbReference>
<accession>A0AAU7GEJ9</accession>
<evidence type="ECO:0000313" key="1">
    <source>
        <dbReference type="EMBL" id="XBM49275.1"/>
    </source>
</evidence>
<name>A0AAU7GEJ9_9MICO</name>
<gene>
    <name evidence="1" type="ORF">AAME72_05290</name>
</gene>
<dbReference type="EMBL" id="CP157390">
    <property type="protein sequence ID" value="XBM49275.1"/>
    <property type="molecule type" value="Genomic_DNA"/>
</dbReference>
<organism evidence="1">
    <name type="scientific">Leifsonia sp. NPDC080035</name>
    <dbReference type="NCBI Taxonomy" id="3143936"/>
    <lineage>
        <taxon>Bacteria</taxon>
        <taxon>Bacillati</taxon>
        <taxon>Actinomycetota</taxon>
        <taxon>Actinomycetes</taxon>
        <taxon>Micrococcales</taxon>
        <taxon>Microbacteriaceae</taxon>
        <taxon>Leifsonia</taxon>
    </lineage>
</organism>
<reference evidence="1" key="1">
    <citation type="submission" date="2024-05" db="EMBL/GenBank/DDBJ databases">
        <title>The Natural Products Discovery Center: Release of the First 8490 Sequenced Strains for Exploring Actinobacteria Biosynthetic Diversity.</title>
        <authorList>
            <person name="Kalkreuter E."/>
            <person name="Kautsar S.A."/>
            <person name="Yang D."/>
            <person name="Bader C.D."/>
            <person name="Teijaro C.N."/>
            <person name="Fluegel L."/>
            <person name="Davis C.M."/>
            <person name="Simpson J.R."/>
            <person name="Lauterbach L."/>
            <person name="Steele A.D."/>
            <person name="Gui C."/>
            <person name="Meng S."/>
            <person name="Li G."/>
            <person name="Viehrig K."/>
            <person name="Ye F."/>
            <person name="Su P."/>
            <person name="Kiefer A.F."/>
            <person name="Nichols A."/>
            <person name="Cepeda A.J."/>
            <person name="Yan W."/>
            <person name="Fan B."/>
            <person name="Jiang Y."/>
            <person name="Adhikari A."/>
            <person name="Zheng C.-J."/>
            <person name="Schuster L."/>
            <person name="Cowan T.M."/>
            <person name="Smanski M.J."/>
            <person name="Chevrette M.G."/>
            <person name="de Carvalho L.P.S."/>
            <person name="Shen B."/>
        </authorList>
    </citation>
    <scope>NUCLEOTIDE SEQUENCE</scope>
    <source>
        <strain evidence="1">NPDC080035</strain>
    </source>
</reference>
<sequence length="138" mass="14858">MSTAAGYSGTPLWKKLGLKPGMRAQLLHAEPGWAVPLDTDAPQVEWLPPGSAEPVGLVLAFYRGAADYLAELDALAARIHPDGMLWAAWPRKAAGHVSDLDENLIRDPALARGLVDVKVAAISTDWSGLKLVVRRTNR</sequence>
<proteinExistence type="predicted"/>
<dbReference type="AlphaFoldDB" id="A0AAU7GEJ9"/>
<protein>
    <submittedName>
        <fullName evidence="1">DUF3052 domain-containing protein</fullName>
    </submittedName>
</protein>